<organism evidence="1 2">
    <name type="scientific">Oleiphilus messinensis</name>
    <dbReference type="NCBI Taxonomy" id="141451"/>
    <lineage>
        <taxon>Bacteria</taxon>
        <taxon>Pseudomonadati</taxon>
        <taxon>Pseudomonadota</taxon>
        <taxon>Gammaproteobacteria</taxon>
        <taxon>Oceanospirillales</taxon>
        <taxon>Oleiphilaceae</taxon>
        <taxon>Oleiphilus</taxon>
    </lineage>
</organism>
<keyword evidence="1" id="KW-0449">Lipoprotein</keyword>
<proteinExistence type="predicted"/>
<gene>
    <name evidence="1" type="ORF">OLMES_0637</name>
</gene>
<protein>
    <submittedName>
        <fullName evidence="1">Lipoprotein</fullName>
    </submittedName>
</protein>
<evidence type="ECO:0000313" key="2">
    <source>
        <dbReference type="Proteomes" id="UP000196027"/>
    </source>
</evidence>
<sequence>MRSGKGVQYYKKSLLVASLCLGLGACGTLRTSLHTDQEIKRNLHSAETYCETIPRVYSGFTYSLCHLHARPQSTTSGELAIYYGVELAASAALDTVLLPYTIQQQHKQGSIPIH</sequence>
<name>A0A1Y0I3F9_9GAMM</name>
<dbReference type="PROSITE" id="PS51257">
    <property type="entry name" value="PROKAR_LIPOPROTEIN"/>
    <property type="match status" value="1"/>
</dbReference>
<dbReference type="InterPro" id="IPR010780">
    <property type="entry name" value="DUF1375"/>
</dbReference>
<reference evidence="1 2" key="1">
    <citation type="submission" date="2017-05" db="EMBL/GenBank/DDBJ databases">
        <title>Genomic insights into alkan degradation activity of Oleiphilus messinensis.</title>
        <authorList>
            <person name="Kozyavkin S.A."/>
            <person name="Slesarev A.I."/>
            <person name="Golyshin P.N."/>
            <person name="Korzhenkov A."/>
            <person name="Golyshina O.N."/>
            <person name="Toshchakov S.V."/>
        </authorList>
    </citation>
    <scope>NUCLEOTIDE SEQUENCE [LARGE SCALE GENOMIC DNA]</scope>
    <source>
        <strain evidence="1 2">ME102</strain>
    </source>
</reference>
<dbReference type="Proteomes" id="UP000196027">
    <property type="component" value="Chromosome"/>
</dbReference>
<dbReference type="EMBL" id="CP021425">
    <property type="protein sequence ID" value="ARU54739.1"/>
    <property type="molecule type" value="Genomic_DNA"/>
</dbReference>
<accession>A0A1Y0I3F9</accession>
<dbReference type="KEGG" id="ome:OLMES_0637"/>
<dbReference type="Pfam" id="PF07119">
    <property type="entry name" value="DUF1375"/>
    <property type="match status" value="1"/>
</dbReference>
<dbReference type="RefSeq" id="WP_087459908.1">
    <property type="nucleotide sequence ID" value="NZ_CP021425.1"/>
</dbReference>
<dbReference type="OrthoDB" id="8547342at2"/>
<keyword evidence="2" id="KW-1185">Reference proteome</keyword>
<dbReference type="AlphaFoldDB" id="A0A1Y0I3F9"/>
<evidence type="ECO:0000313" key="1">
    <source>
        <dbReference type="EMBL" id="ARU54739.1"/>
    </source>
</evidence>